<dbReference type="RefSeq" id="WP_151149026.1">
    <property type="nucleotide sequence ID" value="NZ_WAIE01000001.1"/>
</dbReference>
<dbReference type="SFLD" id="SFLDG01129">
    <property type="entry name" value="C1.5:_HAD__Beta-PGM__Phosphata"/>
    <property type="match status" value="1"/>
</dbReference>
<dbReference type="Proteomes" id="UP000438699">
    <property type="component" value="Unassembled WGS sequence"/>
</dbReference>
<evidence type="ECO:0000313" key="1">
    <source>
        <dbReference type="EMBL" id="KAB1442836.1"/>
    </source>
</evidence>
<protein>
    <submittedName>
        <fullName evidence="1">HAD family phosphatase</fullName>
    </submittedName>
</protein>
<name>A0A6N6N428_9BACT</name>
<organism evidence="1 2">
    <name type="scientific">Pseudodesulfovibrio senegalensis</name>
    <dbReference type="NCBI Taxonomy" id="1721087"/>
    <lineage>
        <taxon>Bacteria</taxon>
        <taxon>Pseudomonadati</taxon>
        <taxon>Thermodesulfobacteriota</taxon>
        <taxon>Desulfovibrionia</taxon>
        <taxon>Desulfovibrionales</taxon>
        <taxon>Desulfovibrionaceae</taxon>
    </lineage>
</organism>
<dbReference type="InterPro" id="IPR023198">
    <property type="entry name" value="PGP-like_dom2"/>
</dbReference>
<evidence type="ECO:0000313" key="2">
    <source>
        <dbReference type="Proteomes" id="UP000438699"/>
    </source>
</evidence>
<dbReference type="SFLD" id="SFLDS00003">
    <property type="entry name" value="Haloacid_Dehalogenase"/>
    <property type="match status" value="1"/>
</dbReference>
<dbReference type="Pfam" id="PF00702">
    <property type="entry name" value="Hydrolase"/>
    <property type="match status" value="1"/>
</dbReference>
<dbReference type="NCBIfam" id="TIGR01509">
    <property type="entry name" value="HAD-SF-IA-v3"/>
    <property type="match status" value="1"/>
</dbReference>
<gene>
    <name evidence="1" type="ORF">F8A88_00740</name>
</gene>
<reference evidence="1 2" key="1">
    <citation type="journal article" date="2017" name="Int. J. Syst. Evol. Microbiol.">
        <title>Desulfovibrio senegalensis sp. nov., a mesophilic sulfate reducer isolated from marine sediment.</title>
        <authorList>
            <person name="Thioye A."/>
            <person name="Gam Z.B.A."/>
            <person name="Mbengue M."/>
            <person name="Cayol J.L."/>
            <person name="Joseph-Bartoli M."/>
            <person name="Toure-Kane C."/>
            <person name="Labat M."/>
        </authorList>
    </citation>
    <scope>NUCLEOTIDE SEQUENCE [LARGE SCALE GENOMIC DNA]</scope>
    <source>
        <strain evidence="1 2">DSM 101509</strain>
    </source>
</reference>
<dbReference type="SUPFAM" id="SSF56784">
    <property type="entry name" value="HAD-like"/>
    <property type="match status" value="1"/>
</dbReference>
<dbReference type="InterPro" id="IPR036412">
    <property type="entry name" value="HAD-like_sf"/>
</dbReference>
<dbReference type="InterPro" id="IPR006439">
    <property type="entry name" value="HAD-SF_hydro_IA"/>
</dbReference>
<dbReference type="CDD" id="cd07505">
    <property type="entry name" value="HAD_BPGM-like"/>
    <property type="match status" value="1"/>
</dbReference>
<comment type="caution">
    <text evidence="1">The sequence shown here is derived from an EMBL/GenBank/DDBJ whole genome shotgun (WGS) entry which is preliminary data.</text>
</comment>
<dbReference type="AlphaFoldDB" id="A0A6N6N428"/>
<dbReference type="EMBL" id="WAIE01000001">
    <property type="protein sequence ID" value="KAB1442836.1"/>
    <property type="molecule type" value="Genomic_DNA"/>
</dbReference>
<keyword evidence="2" id="KW-1185">Reference proteome</keyword>
<dbReference type="PANTHER" id="PTHR18901:SF38">
    <property type="entry name" value="PSEUDOURIDINE-5'-PHOSPHATASE"/>
    <property type="match status" value="1"/>
</dbReference>
<proteinExistence type="predicted"/>
<sequence>MNSVRAVFWDMDGTLIDTEQLHYEVIRDWCADHGFALTEQANENLLGKTMPEKWDLLRPNLPADADFEHFGKWCAREYMGRLDISMRRDDTVAVVRELAAQGVAQACVSNGDAEVVRTNLRIIGVESCMDFFISGRDAPRGKPHADPYLAAARRAGLAPEHCLAVEDSLVGLTAARAAGCVVCAWPLHMDSLLCAPDEPLPAADFAIRKPDDFPHHLLD</sequence>
<dbReference type="PANTHER" id="PTHR18901">
    <property type="entry name" value="2-DEOXYGLUCOSE-6-PHOSPHATE PHOSPHATASE 2"/>
    <property type="match status" value="1"/>
</dbReference>
<dbReference type="Gene3D" id="1.10.150.240">
    <property type="entry name" value="Putative phosphatase, domain 2"/>
    <property type="match status" value="1"/>
</dbReference>
<dbReference type="SFLD" id="SFLDG01135">
    <property type="entry name" value="C1.5.6:_HAD__Beta-PGM__Phospha"/>
    <property type="match status" value="1"/>
</dbReference>
<accession>A0A6N6N428</accession>
<dbReference type="InterPro" id="IPR023214">
    <property type="entry name" value="HAD_sf"/>
</dbReference>
<dbReference type="Gene3D" id="3.40.50.1000">
    <property type="entry name" value="HAD superfamily/HAD-like"/>
    <property type="match status" value="1"/>
</dbReference>
<dbReference type="OrthoDB" id="9778019at2"/>